<feature type="non-terminal residue" evidence="2">
    <location>
        <position position="58"/>
    </location>
</feature>
<reference evidence="2" key="1">
    <citation type="submission" date="2005-10" db="EMBL/GenBank/DDBJ databases">
        <authorList>
            <person name="Loftus B.J."/>
            <person name="Nene V.M."/>
            <person name="Hannick L.I."/>
            <person name="Bidwell S."/>
            <person name="Haas B."/>
            <person name="Amedeo P."/>
            <person name="Orvis J."/>
            <person name="Wortman J.R."/>
            <person name="White O.R."/>
            <person name="Salzberg S."/>
            <person name="Shumway M."/>
            <person name="Koo H."/>
            <person name="Zhao Y."/>
            <person name="Holmes M."/>
            <person name="Miller J."/>
            <person name="Schatz M."/>
            <person name="Pop M."/>
            <person name="Pai G."/>
            <person name="Utterback T."/>
            <person name="Rogers Y.-H."/>
            <person name="Kravitz S."/>
            <person name="Fraser C.M."/>
        </authorList>
    </citation>
    <scope>NUCLEOTIDE SEQUENCE</scope>
    <source>
        <strain evidence="2">Liverpool</strain>
    </source>
</reference>
<gene>
    <name evidence="2" type="ORF">AaeL_AAEL010445</name>
</gene>
<dbReference type="EMBL" id="CH477663">
    <property type="protein sequence ID" value="EAT37570.1"/>
    <property type="molecule type" value="Genomic_DNA"/>
</dbReference>
<proteinExistence type="predicted"/>
<organism evidence="2 3">
    <name type="scientific">Aedes aegypti</name>
    <name type="common">Yellowfever mosquito</name>
    <name type="synonym">Culex aegypti</name>
    <dbReference type="NCBI Taxonomy" id="7159"/>
    <lineage>
        <taxon>Eukaryota</taxon>
        <taxon>Metazoa</taxon>
        <taxon>Ecdysozoa</taxon>
        <taxon>Arthropoda</taxon>
        <taxon>Hexapoda</taxon>
        <taxon>Insecta</taxon>
        <taxon>Pterygota</taxon>
        <taxon>Neoptera</taxon>
        <taxon>Endopterygota</taxon>
        <taxon>Diptera</taxon>
        <taxon>Nematocera</taxon>
        <taxon>Culicoidea</taxon>
        <taxon>Culicidae</taxon>
        <taxon>Culicinae</taxon>
        <taxon>Aedini</taxon>
        <taxon>Aedes</taxon>
        <taxon>Stegomyia</taxon>
    </lineage>
</organism>
<dbReference type="PaxDb" id="7159-AAEL010445-PA"/>
<dbReference type="Proteomes" id="UP000682892">
    <property type="component" value="Unassembled WGS sequence"/>
</dbReference>
<evidence type="ECO:0000313" key="2">
    <source>
        <dbReference type="EMBL" id="EAT37570.1"/>
    </source>
</evidence>
<feature type="compositionally biased region" description="Basic residues" evidence="1">
    <location>
        <begin position="19"/>
        <end position="32"/>
    </location>
</feature>
<reference evidence="2" key="3">
    <citation type="submission" date="2012-09" db="EMBL/GenBank/DDBJ databases">
        <authorList>
            <consortium name="VectorBase"/>
        </authorList>
    </citation>
    <scope>NUCLEOTIDE SEQUENCE</scope>
    <source>
        <strain evidence="2">Liverpool</strain>
    </source>
</reference>
<accession>Q16SY8</accession>
<reference evidence="2" key="2">
    <citation type="journal article" date="2007" name="Science">
        <title>Genome sequence of Aedes aegypti, a major arbovirus vector.</title>
        <authorList>
            <person name="Nene V."/>
            <person name="Wortman J.R."/>
            <person name="Lawson D."/>
            <person name="Haas B."/>
            <person name="Kodira C."/>
            <person name="Tu Z.J."/>
            <person name="Loftus B."/>
            <person name="Xi Z."/>
            <person name="Megy K."/>
            <person name="Grabherr M."/>
            <person name="Ren Q."/>
            <person name="Zdobnov E.M."/>
            <person name="Lobo N.F."/>
            <person name="Campbell K.S."/>
            <person name="Brown S.E."/>
            <person name="Bonaldo M.F."/>
            <person name="Zhu J."/>
            <person name="Sinkins S.P."/>
            <person name="Hogenkamp D.G."/>
            <person name="Amedeo P."/>
            <person name="Arensburger P."/>
            <person name="Atkinson P.W."/>
            <person name="Bidwell S."/>
            <person name="Biedler J."/>
            <person name="Birney E."/>
            <person name="Bruggner R.V."/>
            <person name="Costas J."/>
            <person name="Coy M.R."/>
            <person name="Crabtree J."/>
            <person name="Crawford M."/>
            <person name="Debruyn B."/>
            <person name="Decaprio D."/>
            <person name="Eiglmeier K."/>
            <person name="Eisenstadt E."/>
            <person name="El-Dorry H."/>
            <person name="Gelbart W.M."/>
            <person name="Gomes S.L."/>
            <person name="Hammond M."/>
            <person name="Hannick L.I."/>
            <person name="Hogan J.R."/>
            <person name="Holmes M.H."/>
            <person name="Jaffe D."/>
            <person name="Johnston J.S."/>
            <person name="Kennedy R.C."/>
            <person name="Koo H."/>
            <person name="Kravitz S."/>
            <person name="Kriventseva E.V."/>
            <person name="Kulp D."/>
            <person name="Labutti K."/>
            <person name="Lee E."/>
            <person name="Li S."/>
            <person name="Lovin D.D."/>
            <person name="Mao C."/>
            <person name="Mauceli E."/>
            <person name="Menck C.F."/>
            <person name="Miller J.R."/>
            <person name="Montgomery P."/>
            <person name="Mori A."/>
            <person name="Nascimento A.L."/>
            <person name="Naveira H.F."/>
            <person name="Nusbaum C."/>
            <person name="O'leary S."/>
            <person name="Orvis J."/>
            <person name="Pertea M."/>
            <person name="Quesneville H."/>
            <person name="Reidenbach K.R."/>
            <person name="Rogers Y.H."/>
            <person name="Roth C.W."/>
            <person name="Schneider J.R."/>
            <person name="Schatz M."/>
            <person name="Shumway M."/>
            <person name="Stanke M."/>
            <person name="Stinson E.O."/>
            <person name="Tubio J.M."/>
            <person name="Vanzee J.P."/>
            <person name="Verjovski-Almeida S."/>
            <person name="Werner D."/>
            <person name="White O."/>
            <person name="Wyder S."/>
            <person name="Zeng Q."/>
            <person name="Zhao Q."/>
            <person name="Zhao Y."/>
            <person name="Hill C.A."/>
            <person name="Raikhel A.S."/>
            <person name="Soares M.B."/>
            <person name="Knudson D.L."/>
            <person name="Lee N.H."/>
            <person name="Galagan J."/>
            <person name="Salzberg S.L."/>
            <person name="Paulsen I.T."/>
            <person name="Dimopoulos G."/>
            <person name="Collins F.H."/>
            <person name="Birren B."/>
            <person name="Fraser-Liggett C.M."/>
            <person name="Severson D.W."/>
        </authorList>
    </citation>
    <scope>NUCLEOTIDE SEQUENCE [LARGE SCALE GENOMIC DNA]</scope>
    <source>
        <strain evidence="2">Liverpool</strain>
    </source>
</reference>
<evidence type="ECO:0000313" key="3">
    <source>
        <dbReference type="Proteomes" id="UP000682892"/>
    </source>
</evidence>
<dbReference type="AlphaFoldDB" id="Q16SY8"/>
<evidence type="ECO:0000256" key="1">
    <source>
        <dbReference type="SAM" id="MobiDB-lite"/>
    </source>
</evidence>
<protein>
    <submittedName>
        <fullName evidence="2">AAEL010445-PA</fullName>
    </submittedName>
</protein>
<dbReference type="HOGENOM" id="CLU_2984831_0_0_1"/>
<name>Q16SY8_AEDAE</name>
<sequence length="58" mass="6394">MFVGVCGPLKATGDSQQTRARRRVERKIKRSKNLAQSPSAGRGVKRVSQVPRQSTSQL</sequence>
<feature type="region of interest" description="Disordered" evidence="1">
    <location>
        <begin position="1"/>
        <end position="58"/>
    </location>
</feature>